<protein>
    <submittedName>
        <fullName evidence="5">Uncharacterized protein</fullName>
    </submittedName>
</protein>
<reference evidence="5 6" key="1">
    <citation type="submission" date="2019-03" db="EMBL/GenBank/DDBJ databases">
        <title>Cellulosimicrobium funkei JCM14302 Assembly.</title>
        <authorList>
            <person name="Dou T."/>
        </authorList>
    </citation>
    <scope>NUCLEOTIDE SEQUENCE [LARGE SCALE GENOMIC DNA]</scope>
    <source>
        <strain evidence="5 6">JCM 14302</strain>
    </source>
</reference>
<feature type="domain" description="SnoaL-like" evidence="3">
    <location>
        <begin position="299"/>
        <end position="394"/>
    </location>
</feature>
<dbReference type="PANTHER" id="PTHR30319:SF1">
    <property type="entry name" value="TRANSCRIPTIONAL REPRESSOR PAAX"/>
    <property type="match status" value="1"/>
</dbReference>
<dbReference type="PANTHER" id="PTHR30319">
    <property type="entry name" value="PHENYLACETIC ACID REGULATOR-RELATED TRANSCRIPTIONAL REPRESSOR"/>
    <property type="match status" value="1"/>
</dbReference>
<dbReference type="InterPro" id="IPR013225">
    <property type="entry name" value="PaaX_C"/>
</dbReference>
<dbReference type="InterPro" id="IPR036388">
    <property type="entry name" value="WH-like_DNA-bd_sf"/>
</dbReference>
<accession>A0A4Y8R6L8</accession>
<dbReference type="Proteomes" id="UP000298003">
    <property type="component" value="Unassembled WGS sequence"/>
</dbReference>
<evidence type="ECO:0000259" key="1">
    <source>
        <dbReference type="Pfam" id="PF07848"/>
    </source>
</evidence>
<dbReference type="RefSeq" id="WP_082774483.1">
    <property type="nucleotide sequence ID" value="NZ_SOZH01000002.1"/>
</dbReference>
<evidence type="ECO:0000259" key="4">
    <source>
        <dbReference type="Pfam" id="PF20803"/>
    </source>
</evidence>
<comment type="caution">
    <text evidence="5">The sequence shown here is derived from an EMBL/GenBank/DDBJ whole genome shotgun (WGS) entry which is preliminary data.</text>
</comment>
<dbReference type="SUPFAM" id="SSF54427">
    <property type="entry name" value="NTF2-like"/>
    <property type="match status" value="1"/>
</dbReference>
<dbReference type="AlphaFoldDB" id="A0A4Y8R6L8"/>
<feature type="domain" description="Transcriptional repressor PaaX-like central Cas2-like" evidence="4">
    <location>
        <begin position="104"/>
        <end position="169"/>
    </location>
</feature>
<dbReference type="Gene3D" id="1.20.58.1460">
    <property type="match status" value="1"/>
</dbReference>
<dbReference type="GO" id="GO:0006351">
    <property type="term" value="P:DNA-templated transcription"/>
    <property type="evidence" value="ECO:0007669"/>
    <property type="project" value="TreeGrafter"/>
</dbReference>
<dbReference type="Gene3D" id="1.10.10.10">
    <property type="entry name" value="Winged helix-like DNA-binding domain superfamily/Winged helix DNA-binding domain"/>
    <property type="match status" value="1"/>
</dbReference>
<dbReference type="Pfam" id="PF08223">
    <property type="entry name" value="PaaX_C"/>
    <property type="match status" value="1"/>
</dbReference>
<evidence type="ECO:0000313" key="6">
    <source>
        <dbReference type="Proteomes" id="UP000298003"/>
    </source>
</evidence>
<dbReference type="Gene3D" id="3.10.450.50">
    <property type="match status" value="1"/>
</dbReference>
<dbReference type="InterPro" id="IPR048846">
    <property type="entry name" value="PaaX-like_central"/>
</dbReference>
<evidence type="ECO:0000259" key="2">
    <source>
        <dbReference type="Pfam" id="PF08223"/>
    </source>
</evidence>
<keyword evidence="6" id="KW-1185">Reference proteome</keyword>
<dbReference type="InterPro" id="IPR032710">
    <property type="entry name" value="NTF2-like_dom_sf"/>
</dbReference>
<evidence type="ECO:0000313" key="5">
    <source>
        <dbReference type="EMBL" id="TFF17040.1"/>
    </source>
</evidence>
<dbReference type="GeneID" id="95683330"/>
<dbReference type="Pfam" id="PF07848">
    <property type="entry name" value="PaaX"/>
    <property type="match status" value="1"/>
</dbReference>
<dbReference type="InterPro" id="IPR012906">
    <property type="entry name" value="PaaX-like_N"/>
</dbReference>
<dbReference type="EMBL" id="SOZH01000002">
    <property type="protein sequence ID" value="TFF17040.1"/>
    <property type="molecule type" value="Genomic_DNA"/>
</dbReference>
<gene>
    <name evidence="5" type="ORF">E1O70_02360</name>
</gene>
<sequence length="398" mass="42499">MILDDLDSRPGSTTSLLRTVVGLYVRDLGGAVAVAELVDLLGALGVPPAGARSAVSRVKAKGLLVPETLDDGRAGYRLAPDAGPMLARGDRRIFGYRQQGGGDPWCLVSYSLPEERRDARHQLRRHLAWIGAGSVADGLWITPGHLVDEVEEILVALEVRDAATVFLAGAPRVAGSFADAASRWWDLDRVAALHRAFLARHDDAGADGAPSARADEPRDAFARWVRAVDDWRPIPYADPGLPSAALPADWPGTASVALFGRLGRGLADAASRHVRVVVGRRGEHSEGMSDVTQDLPAAVRTLVEATNAGDTARFLTAFTEDAVLDDGSRRFRGRTELASWDRTDNIGKRSHFDVSGLRPGATPDEVLLDLTVSGDGYNGPGTFTVRLRDGLIASLVIS</sequence>
<name>A0A4Y8R6L8_9MICO</name>
<organism evidence="5 6">
    <name type="scientific">Cellulosimicrobium funkei</name>
    <dbReference type="NCBI Taxonomy" id="264251"/>
    <lineage>
        <taxon>Bacteria</taxon>
        <taxon>Bacillati</taxon>
        <taxon>Actinomycetota</taxon>
        <taxon>Actinomycetes</taxon>
        <taxon>Micrococcales</taxon>
        <taxon>Promicromonosporaceae</taxon>
        <taxon>Cellulosimicrobium</taxon>
    </lineage>
</organism>
<dbReference type="InterPro" id="IPR037401">
    <property type="entry name" value="SnoaL-like"/>
</dbReference>
<proteinExistence type="predicted"/>
<feature type="domain" description="Transcriptional repressor PaaX-like N-terminal" evidence="1">
    <location>
        <begin position="13"/>
        <end position="79"/>
    </location>
</feature>
<dbReference type="Gene3D" id="3.30.70.2650">
    <property type="match status" value="1"/>
</dbReference>
<evidence type="ECO:0000259" key="3">
    <source>
        <dbReference type="Pfam" id="PF12680"/>
    </source>
</evidence>
<dbReference type="Pfam" id="PF12680">
    <property type="entry name" value="SnoaL_2"/>
    <property type="match status" value="1"/>
</dbReference>
<dbReference type="Pfam" id="PF20803">
    <property type="entry name" value="PaaX_M"/>
    <property type="match status" value="1"/>
</dbReference>
<feature type="domain" description="Transcriptional repressor PaaX-like C-terminal" evidence="2">
    <location>
        <begin position="185"/>
        <end position="275"/>
    </location>
</feature>